<protein>
    <submittedName>
        <fullName evidence="4">Cpsf160</fullName>
    </submittedName>
</protein>
<dbReference type="InterPro" id="IPR015943">
    <property type="entry name" value="WD40/YVTN_repeat-like_dom_sf"/>
</dbReference>
<evidence type="ECO:0000313" key="5">
    <source>
        <dbReference type="Proteomes" id="UP000593567"/>
    </source>
</evidence>
<evidence type="ECO:0000313" key="4">
    <source>
        <dbReference type="EMBL" id="KAF6036416.1"/>
    </source>
</evidence>
<dbReference type="GO" id="GO:0003676">
    <property type="term" value="F:nucleic acid binding"/>
    <property type="evidence" value="ECO:0007669"/>
    <property type="project" value="InterPro"/>
</dbReference>
<dbReference type="Pfam" id="PF23726">
    <property type="entry name" value="Beta-prop_RSE1_2nd"/>
    <property type="match status" value="1"/>
</dbReference>
<feature type="region of interest" description="Disordered" evidence="1">
    <location>
        <begin position="89"/>
        <end position="120"/>
    </location>
</feature>
<organism evidence="4 5">
    <name type="scientific">Bugula neritina</name>
    <name type="common">Brown bryozoan</name>
    <name type="synonym">Sertularia neritina</name>
    <dbReference type="NCBI Taxonomy" id="10212"/>
    <lineage>
        <taxon>Eukaryota</taxon>
        <taxon>Metazoa</taxon>
        <taxon>Spiralia</taxon>
        <taxon>Lophotrochozoa</taxon>
        <taxon>Bryozoa</taxon>
        <taxon>Gymnolaemata</taxon>
        <taxon>Cheilostomatida</taxon>
        <taxon>Flustrina</taxon>
        <taxon>Buguloidea</taxon>
        <taxon>Bugulidae</taxon>
        <taxon>Bugula</taxon>
    </lineage>
</organism>
<dbReference type="InterPro" id="IPR004871">
    <property type="entry name" value="RSE1/DDB1/CPSF1_C"/>
</dbReference>
<feature type="region of interest" description="Disordered" evidence="1">
    <location>
        <begin position="139"/>
        <end position="170"/>
    </location>
</feature>
<sequence length="785" mass="88217">MLTVKQLQNIPVDMGSSLSTAIVCDLYLLVVSELGALMLLQLKVTADDLDPRLTVIRQPADLELEAVTACLHKDVSGLFTFPSEVTEETTGSTVSATPLAARRASRHSTSMTEDSHISFTSQEEIDEDELLYGDSEINVTLPDDSNNTAAKDAADMESADLDTAWSTSENTRTTHDPTYWAFITTQDHKLQIYSVPEFTLAYEVKNFNGGHVVLSNSEVEDGGKEPDAKNLPAVKELLITALGPKKHKTYMFARTTAGVLLIYEAFSFKERPTRDRLEMRFSRLQHNVIVRERKRVAKKRNAEGGVDEGKITYSTKLLHSFENIGGYSGVFLTGAYPHWFILSRKGELRCHPMGIDKGIVCMSNFHNINSPRGFLYFNTQWPSRKVPLKTTAHFILYDPESKVYIVVCSKTEVCKKFVRIENDEKQYVEMEKDERFVYPTQENYYIQLLSPINCDFIPGTRINAEEGESITAMEIVSLNTDHQMKTIVSIGTSYCYNEEVTARGKITLYEIIEVVPEPGQPLTKNKLKEIYSKDQKGPVTAVTHVEGMLIAAIGQKIYVFELKDGELCGASFIDTQLYIHQMVSIKNLILIADIQMSVSVLRYQPDHRVLSVVSRDLKPMETYGVEFAVDNTNLGFLATDREQNLSIFLYQPDDIVSSGGTILIKKADINIGTCVNSLCRVRCKLNDPTTIRQFSGIVEKRHVTYYASVDGAVGYLLPLTERVYRRLDMTQKLLYTTIQHTAGLNPMTFRSVKSQNKILQNAQHNLIDGDLGGSSWVSLSLTRRL</sequence>
<dbReference type="EMBL" id="VXIV02000725">
    <property type="protein sequence ID" value="KAF6036416.1"/>
    <property type="molecule type" value="Genomic_DNA"/>
</dbReference>
<evidence type="ECO:0000256" key="1">
    <source>
        <dbReference type="SAM" id="MobiDB-lite"/>
    </source>
</evidence>
<feature type="compositionally biased region" description="Polar residues" evidence="1">
    <location>
        <begin position="107"/>
        <end position="120"/>
    </location>
</feature>
<feature type="domain" description="RSE1/DDB1/CPSF1 C-terminal" evidence="2">
    <location>
        <begin position="444"/>
        <end position="771"/>
    </location>
</feature>
<dbReference type="OrthoDB" id="6109at2759"/>
<reference evidence="4" key="1">
    <citation type="submission" date="2020-06" db="EMBL/GenBank/DDBJ databases">
        <title>Draft genome of Bugula neritina, a colonial animal packing powerful symbionts and potential medicines.</title>
        <authorList>
            <person name="Rayko M."/>
        </authorList>
    </citation>
    <scope>NUCLEOTIDE SEQUENCE [LARGE SCALE GENOMIC DNA]</scope>
    <source>
        <strain evidence="4">Kwan_BN1</strain>
    </source>
</reference>
<dbReference type="PANTHER" id="PTHR10644">
    <property type="entry name" value="DNA REPAIR/RNA PROCESSING CPSF FAMILY"/>
    <property type="match status" value="1"/>
</dbReference>
<dbReference type="Proteomes" id="UP000593567">
    <property type="component" value="Unassembled WGS sequence"/>
</dbReference>
<proteinExistence type="predicted"/>
<dbReference type="Pfam" id="PF03178">
    <property type="entry name" value="CPSF_A"/>
    <property type="match status" value="1"/>
</dbReference>
<dbReference type="InterPro" id="IPR058543">
    <property type="entry name" value="Beta-prop_RSE1/DDB1/CPSF1_2nd"/>
</dbReference>
<name>A0A7J7KG07_BUGNE</name>
<dbReference type="Gene3D" id="2.130.10.10">
    <property type="entry name" value="YVTN repeat-like/Quinoprotein amine dehydrogenase"/>
    <property type="match status" value="1"/>
</dbReference>
<accession>A0A7J7KG07</accession>
<evidence type="ECO:0000259" key="2">
    <source>
        <dbReference type="Pfam" id="PF03178"/>
    </source>
</evidence>
<keyword evidence="5" id="KW-1185">Reference proteome</keyword>
<gene>
    <name evidence="4" type="ORF">EB796_005260</name>
</gene>
<feature type="domain" description="RSE1/DDB1/CPSF1 second beta-propeller" evidence="3">
    <location>
        <begin position="17"/>
        <end position="379"/>
    </location>
</feature>
<comment type="caution">
    <text evidence="4">The sequence shown here is derived from an EMBL/GenBank/DDBJ whole genome shotgun (WGS) entry which is preliminary data.</text>
</comment>
<evidence type="ECO:0000259" key="3">
    <source>
        <dbReference type="Pfam" id="PF23726"/>
    </source>
</evidence>
<dbReference type="GO" id="GO:0005634">
    <property type="term" value="C:nucleus"/>
    <property type="evidence" value="ECO:0007669"/>
    <property type="project" value="InterPro"/>
</dbReference>
<dbReference type="AlphaFoldDB" id="A0A7J7KG07"/>
<dbReference type="InterPro" id="IPR050358">
    <property type="entry name" value="RSE1/DDB1/CFT1"/>
</dbReference>